<dbReference type="InterPro" id="IPR051011">
    <property type="entry name" value="Metal_resp_trans_reg"/>
</dbReference>
<evidence type="ECO:0000256" key="3">
    <source>
        <dbReference type="ARBA" id="ARBA00023163"/>
    </source>
</evidence>
<dbReference type="InterPro" id="IPR036390">
    <property type="entry name" value="WH_DNA-bd_sf"/>
</dbReference>
<keyword evidence="1" id="KW-0805">Transcription regulation</keyword>
<evidence type="ECO:0000256" key="2">
    <source>
        <dbReference type="ARBA" id="ARBA00023125"/>
    </source>
</evidence>
<dbReference type="PANTHER" id="PTHR43132">
    <property type="entry name" value="ARSENICAL RESISTANCE OPERON REPRESSOR ARSR-RELATED"/>
    <property type="match status" value="1"/>
</dbReference>
<dbReference type="InterPro" id="IPR001845">
    <property type="entry name" value="HTH_ArsR_DNA-bd_dom"/>
</dbReference>
<sequence>MELEAVAKALKELGHPTRLCVYKHLVKAGHDGLPVGKLQEELGIPGSTLSHHISGLVSAGLITQQRDGRTLFCVPQYDVLDGVIGFLQDECCSAVPAAEER</sequence>
<dbReference type="SUPFAM" id="SSF46785">
    <property type="entry name" value="Winged helix' DNA-binding domain"/>
    <property type="match status" value="1"/>
</dbReference>
<dbReference type="AlphaFoldDB" id="A0A2T3NGG7"/>
<dbReference type="Gene3D" id="1.10.10.10">
    <property type="entry name" value="Winged helix-like DNA-binding domain superfamily/Winged helix DNA-binding domain"/>
    <property type="match status" value="1"/>
</dbReference>
<evidence type="ECO:0000313" key="6">
    <source>
        <dbReference type="Proteomes" id="UP000241771"/>
    </source>
</evidence>
<dbReference type="GO" id="GO:0003677">
    <property type="term" value="F:DNA binding"/>
    <property type="evidence" value="ECO:0007669"/>
    <property type="project" value="UniProtKB-KW"/>
</dbReference>
<dbReference type="OrthoDB" id="5297460at2"/>
<dbReference type="PROSITE" id="PS50987">
    <property type="entry name" value="HTH_ARSR_2"/>
    <property type="match status" value="1"/>
</dbReference>
<feature type="domain" description="HTH arsR-type" evidence="4">
    <location>
        <begin position="1"/>
        <end position="95"/>
    </location>
</feature>
<dbReference type="InterPro" id="IPR011991">
    <property type="entry name" value="ArsR-like_HTH"/>
</dbReference>
<reference evidence="5 6" key="1">
    <citation type="submission" date="2018-01" db="EMBL/GenBank/DDBJ databases">
        <title>Whole genome sequencing of Histamine producing bacteria.</title>
        <authorList>
            <person name="Butler K."/>
        </authorList>
    </citation>
    <scope>NUCLEOTIDE SEQUENCE [LARGE SCALE GENOMIC DNA]</scope>
    <source>
        <strain evidence="5 6">DSM 100436</strain>
    </source>
</reference>
<keyword evidence="3" id="KW-0804">Transcription</keyword>
<dbReference type="InterPro" id="IPR036388">
    <property type="entry name" value="WH-like_DNA-bd_sf"/>
</dbReference>
<dbReference type="PANTHER" id="PTHR43132:SF2">
    <property type="entry name" value="ARSENICAL RESISTANCE OPERON REPRESSOR ARSR-RELATED"/>
    <property type="match status" value="1"/>
</dbReference>
<protein>
    <submittedName>
        <fullName evidence="5">ArsR family transcriptional regulator</fullName>
    </submittedName>
</protein>
<dbReference type="EMBL" id="PYMA01000019">
    <property type="protein sequence ID" value="PSW13891.1"/>
    <property type="molecule type" value="Genomic_DNA"/>
</dbReference>
<dbReference type="Proteomes" id="UP000241771">
    <property type="component" value="Unassembled WGS sequence"/>
</dbReference>
<gene>
    <name evidence="5" type="ORF">C9I98_21955</name>
</gene>
<keyword evidence="6" id="KW-1185">Reference proteome</keyword>
<dbReference type="RefSeq" id="WP_036815795.1">
    <property type="nucleotide sequence ID" value="NZ_JGVO01000001.1"/>
</dbReference>
<dbReference type="SMART" id="SM00418">
    <property type="entry name" value="HTH_ARSR"/>
    <property type="match status" value="1"/>
</dbReference>
<accession>A0A2T3NGG7</accession>
<dbReference type="NCBIfam" id="NF033788">
    <property type="entry name" value="HTH_metalloreg"/>
    <property type="match status" value="1"/>
</dbReference>
<dbReference type="GO" id="GO:0003700">
    <property type="term" value="F:DNA-binding transcription factor activity"/>
    <property type="evidence" value="ECO:0007669"/>
    <property type="project" value="InterPro"/>
</dbReference>
<keyword evidence="2" id="KW-0238">DNA-binding</keyword>
<evidence type="ECO:0000313" key="5">
    <source>
        <dbReference type="EMBL" id="PSW13891.1"/>
    </source>
</evidence>
<evidence type="ECO:0000256" key="1">
    <source>
        <dbReference type="ARBA" id="ARBA00023015"/>
    </source>
</evidence>
<proteinExistence type="predicted"/>
<evidence type="ECO:0000259" key="4">
    <source>
        <dbReference type="PROSITE" id="PS50987"/>
    </source>
</evidence>
<dbReference type="CDD" id="cd00090">
    <property type="entry name" value="HTH_ARSR"/>
    <property type="match status" value="1"/>
</dbReference>
<dbReference type="Pfam" id="PF12840">
    <property type="entry name" value="HTH_20"/>
    <property type="match status" value="1"/>
</dbReference>
<name>A0A2T3NGG7_9GAMM</name>
<organism evidence="5 6">
    <name type="scientific">Photobacterium sanctipauli</name>
    <dbReference type="NCBI Taxonomy" id="1342794"/>
    <lineage>
        <taxon>Bacteria</taxon>
        <taxon>Pseudomonadati</taxon>
        <taxon>Pseudomonadota</taxon>
        <taxon>Gammaproteobacteria</taxon>
        <taxon>Vibrionales</taxon>
        <taxon>Vibrionaceae</taxon>
        <taxon>Photobacterium</taxon>
    </lineage>
</organism>
<comment type="caution">
    <text evidence="5">The sequence shown here is derived from an EMBL/GenBank/DDBJ whole genome shotgun (WGS) entry which is preliminary data.</text>
</comment>